<accession>X1I8U9</accession>
<gene>
    <name evidence="1" type="ORF">S03H2_28066</name>
</gene>
<sequence length="39" mass="4618">KKIITVNLFSLGFSEEVIEIPSHDTPHQVLFNFYYHKII</sequence>
<organism evidence="1">
    <name type="scientific">marine sediment metagenome</name>
    <dbReference type="NCBI Taxonomy" id="412755"/>
    <lineage>
        <taxon>unclassified sequences</taxon>
        <taxon>metagenomes</taxon>
        <taxon>ecological metagenomes</taxon>
    </lineage>
</organism>
<evidence type="ECO:0000313" key="1">
    <source>
        <dbReference type="EMBL" id="GAH53973.1"/>
    </source>
</evidence>
<protein>
    <submittedName>
        <fullName evidence="1">Uncharacterized protein</fullName>
    </submittedName>
</protein>
<comment type="caution">
    <text evidence="1">The sequence shown here is derived from an EMBL/GenBank/DDBJ whole genome shotgun (WGS) entry which is preliminary data.</text>
</comment>
<dbReference type="AlphaFoldDB" id="X1I8U9"/>
<name>X1I8U9_9ZZZZ</name>
<feature type="non-terminal residue" evidence="1">
    <location>
        <position position="1"/>
    </location>
</feature>
<reference evidence="1" key="1">
    <citation type="journal article" date="2014" name="Front. Microbiol.">
        <title>High frequency of phylogenetically diverse reductive dehalogenase-homologous genes in deep subseafloor sedimentary metagenomes.</title>
        <authorList>
            <person name="Kawai M."/>
            <person name="Futagami T."/>
            <person name="Toyoda A."/>
            <person name="Takaki Y."/>
            <person name="Nishi S."/>
            <person name="Hori S."/>
            <person name="Arai W."/>
            <person name="Tsubouchi T."/>
            <person name="Morono Y."/>
            <person name="Uchiyama I."/>
            <person name="Ito T."/>
            <person name="Fujiyama A."/>
            <person name="Inagaki F."/>
            <person name="Takami H."/>
        </authorList>
    </citation>
    <scope>NUCLEOTIDE SEQUENCE</scope>
    <source>
        <strain evidence="1">Expedition CK06-06</strain>
    </source>
</reference>
<dbReference type="EMBL" id="BARU01016903">
    <property type="protein sequence ID" value="GAH53973.1"/>
    <property type="molecule type" value="Genomic_DNA"/>
</dbReference>
<proteinExistence type="predicted"/>